<protein>
    <submittedName>
        <fullName evidence="1">Uncharacterized protein</fullName>
    </submittedName>
</protein>
<organism evidence="1 2">
    <name type="scientific">Oceanobacillus locisalsi</name>
    <dbReference type="NCBI Taxonomy" id="546107"/>
    <lineage>
        <taxon>Bacteria</taxon>
        <taxon>Bacillati</taxon>
        <taxon>Bacillota</taxon>
        <taxon>Bacilli</taxon>
        <taxon>Bacillales</taxon>
        <taxon>Bacillaceae</taxon>
        <taxon>Oceanobacillus</taxon>
    </lineage>
</organism>
<reference evidence="2" key="1">
    <citation type="journal article" date="2019" name="Int. J. Syst. Evol. Microbiol.">
        <title>The Global Catalogue of Microorganisms (GCM) 10K type strain sequencing project: providing services to taxonomists for standard genome sequencing and annotation.</title>
        <authorList>
            <consortium name="The Broad Institute Genomics Platform"/>
            <consortium name="The Broad Institute Genome Sequencing Center for Infectious Disease"/>
            <person name="Wu L."/>
            <person name="Ma J."/>
        </authorList>
    </citation>
    <scope>NUCLEOTIDE SEQUENCE [LARGE SCALE GENOMIC DNA]</scope>
    <source>
        <strain evidence="2">CCUG 56608</strain>
    </source>
</reference>
<name>A0ABW3NNH0_9BACI</name>
<dbReference type="Proteomes" id="UP001597041">
    <property type="component" value="Unassembled WGS sequence"/>
</dbReference>
<comment type="caution">
    <text evidence="1">The sequence shown here is derived from an EMBL/GenBank/DDBJ whole genome shotgun (WGS) entry which is preliminary data.</text>
</comment>
<gene>
    <name evidence="1" type="ORF">ACFQ19_18520</name>
</gene>
<evidence type="ECO:0000313" key="2">
    <source>
        <dbReference type="Proteomes" id="UP001597041"/>
    </source>
</evidence>
<evidence type="ECO:0000313" key="1">
    <source>
        <dbReference type="EMBL" id="MFD1067995.1"/>
    </source>
</evidence>
<dbReference type="RefSeq" id="WP_379594168.1">
    <property type="nucleotide sequence ID" value="NZ_JBHTKK010000033.1"/>
</dbReference>
<proteinExistence type="predicted"/>
<accession>A0ABW3NNH0</accession>
<sequence>MKNFPVFIKYNHNIRHQEMTIKIYITPYIDKKHPYNGIKKVILNIVSNMIILMKVFY</sequence>
<keyword evidence="2" id="KW-1185">Reference proteome</keyword>
<dbReference type="EMBL" id="JBHTKK010000033">
    <property type="protein sequence ID" value="MFD1067995.1"/>
    <property type="molecule type" value="Genomic_DNA"/>
</dbReference>